<feature type="domain" description="Histidine kinase/HSP90-like ATPase" evidence="1">
    <location>
        <begin position="159"/>
        <end position="276"/>
    </location>
</feature>
<keyword evidence="2" id="KW-0067">ATP-binding</keyword>
<dbReference type="EMBL" id="SSOD01000001">
    <property type="protein sequence ID" value="THF65280.1"/>
    <property type="molecule type" value="Genomic_DNA"/>
</dbReference>
<dbReference type="SUPFAM" id="SSF55874">
    <property type="entry name" value="ATPase domain of HSP90 chaperone/DNA topoisomerase II/histidine kinase"/>
    <property type="match status" value="1"/>
</dbReference>
<dbReference type="AlphaFoldDB" id="A0A4S4AYT8"/>
<dbReference type="InterPro" id="IPR036513">
    <property type="entry name" value="STAS_dom_sf"/>
</dbReference>
<organism evidence="2 3">
    <name type="scientific">Pseudothauera rhizosphaerae</name>
    <dbReference type="NCBI Taxonomy" id="2565932"/>
    <lineage>
        <taxon>Bacteria</taxon>
        <taxon>Pseudomonadati</taxon>
        <taxon>Pseudomonadota</taxon>
        <taxon>Betaproteobacteria</taxon>
        <taxon>Rhodocyclales</taxon>
        <taxon>Zoogloeaceae</taxon>
        <taxon>Pseudothauera</taxon>
    </lineage>
</organism>
<gene>
    <name evidence="2" type="ORF">E6O51_01375</name>
</gene>
<keyword evidence="3" id="KW-1185">Reference proteome</keyword>
<dbReference type="Gene3D" id="3.30.565.10">
    <property type="entry name" value="Histidine kinase-like ATPase, C-terminal domain"/>
    <property type="match status" value="1"/>
</dbReference>
<comment type="caution">
    <text evidence="2">The sequence shown here is derived from an EMBL/GenBank/DDBJ whole genome shotgun (WGS) entry which is preliminary data.</text>
</comment>
<dbReference type="InterPro" id="IPR003594">
    <property type="entry name" value="HATPase_dom"/>
</dbReference>
<protein>
    <submittedName>
        <fullName evidence="2">ATP-binding protein</fullName>
    </submittedName>
</protein>
<dbReference type="InterPro" id="IPR036890">
    <property type="entry name" value="HATPase_C_sf"/>
</dbReference>
<evidence type="ECO:0000313" key="2">
    <source>
        <dbReference type="EMBL" id="THF65280.1"/>
    </source>
</evidence>
<evidence type="ECO:0000313" key="3">
    <source>
        <dbReference type="Proteomes" id="UP000307956"/>
    </source>
</evidence>
<accession>A0A4S4AYT8</accession>
<reference evidence="2 3" key="1">
    <citation type="submission" date="2019-04" db="EMBL/GenBank/DDBJ databases">
        <title>Azoarcus rhizosphaerae sp. nov. isolated from rhizosphere of Ficus religiosa.</title>
        <authorList>
            <person name="Lin S.-Y."/>
            <person name="Hameed A."/>
            <person name="Hsu Y.-H."/>
            <person name="Young C.-C."/>
        </authorList>
    </citation>
    <scope>NUCLEOTIDE SEQUENCE [LARGE SCALE GENOMIC DNA]</scope>
    <source>
        <strain evidence="2 3">CC-YHH848</strain>
    </source>
</reference>
<dbReference type="SUPFAM" id="SSF52091">
    <property type="entry name" value="SpoIIaa-like"/>
    <property type="match status" value="1"/>
</dbReference>
<sequence>MRSNLTIPPMITHRRLGEMLKIRTRTSAMTDEELCLDCAGLRWVDPAGLCLLRHLIQSLNERNVIVHLRDLPLEMESYMRRMDLFADAPNLRFDDRTGSYARNDLQGNLVELHDVTRVDDSDATALRIARTIVAQIPTISTATDPDGMCPSDAEKADKSIAYVFSELLDNALIHGRRRGYTHAQATVAAQYFPRRKRLQIAIVDDGCGLLQSLQSHPRLQDGHSHEAAIRLALEPRVSCNRDLRYAHDSANQGVGLTVSTRLALASGGEFTIYSGDSAYNEDANGRAATWRTAGWDGTGVFIEFCSERLPTIDVSQVVAALPGFRQVPGLHFQ</sequence>
<dbReference type="Proteomes" id="UP000307956">
    <property type="component" value="Unassembled WGS sequence"/>
</dbReference>
<dbReference type="OrthoDB" id="1778336at2"/>
<proteinExistence type="predicted"/>
<dbReference type="Pfam" id="PF02518">
    <property type="entry name" value="HATPase_c"/>
    <property type="match status" value="1"/>
</dbReference>
<name>A0A4S4AYT8_9RHOO</name>
<evidence type="ECO:0000259" key="1">
    <source>
        <dbReference type="Pfam" id="PF02518"/>
    </source>
</evidence>
<keyword evidence="2" id="KW-0547">Nucleotide-binding</keyword>
<dbReference type="GO" id="GO:0005524">
    <property type="term" value="F:ATP binding"/>
    <property type="evidence" value="ECO:0007669"/>
    <property type="project" value="UniProtKB-KW"/>
</dbReference>